<keyword evidence="11" id="KW-1185">Reference proteome</keyword>
<evidence type="ECO:0000256" key="2">
    <source>
        <dbReference type="ARBA" id="ARBA00002824"/>
    </source>
</evidence>
<evidence type="ECO:0000256" key="4">
    <source>
        <dbReference type="ARBA" id="ARBA00022679"/>
    </source>
</evidence>
<keyword evidence="4 8" id="KW-0808">Transferase</keyword>
<gene>
    <name evidence="10" type="primary">csdB</name>
    <name evidence="10" type="ORF">GCM10010995_04690</name>
</gene>
<evidence type="ECO:0000259" key="9">
    <source>
        <dbReference type="Pfam" id="PF00266"/>
    </source>
</evidence>
<comment type="function">
    <text evidence="2 8">Catalyzes the removal of elemental sulfur and selenium atoms from L-cysteine, L-cystine, L-selenocysteine, and L-selenocystine to produce L-alanine.</text>
</comment>
<dbReference type="InterPro" id="IPR016454">
    <property type="entry name" value="Cysteine_dSase"/>
</dbReference>
<dbReference type="GO" id="GO:0031071">
    <property type="term" value="F:cysteine desulfurase activity"/>
    <property type="evidence" value="ECO:0007669"/>
    <property type="project" value="UniProtKB-UniRule"/>
</dbReference>
<evidence type="ECO:0000256" key="5">
    <source>
        <dbReference type="ARBA" id="ARBA00022898"/>
    </source>
</evidence>
<comment type="similarity">
    <text evidence="3 8">Belongs to the class-V pyridoxal-phosphate-dependent aminotransferase family. Csd subfamily.</text>
</comment>
<proteinExistence type="inferred from homology"/>
<dbReference type="Gene3D" id="3.90.1150.10">
    <property type="entry name" value="Aspartate Aminotransferase, domain 1"/>
    <property type="match status" value="1"/>
</dbReference>
<comment type="caution">
    <text evidence="10">The sequence shown here is derived from an EMBL/GenBank/DDBJ whole genome shotgun (WGS) entry which is preliminary data.</text>
</comment>
<dbReference type="Proteomes" id="UP000636949">
    <property type="component" value="Unassembled WGS sequence"/>
</dbReference>
<dbReference type="GO" id="GO:0006534">
    <property type="term" value="P:cysteine metabolic process"/>
    <property type="evidence" value="ECO:0007669"/>
    <property type="project" value="UniProtKB-UniRule"/>
</dbReference>
<dbReference type="Gene3D" id="3.40.640.10">
    <property type="entry name" value="Type I PLP-dependent aspartate aminotransferase-like (Major domain)"/>
    <property type="match status" value="1"/>
</dbReference>
<evidence type="ECO:0000256" key="8">
    <source>
        <dbReference type="RuleBase" id="RU004506"/>
    </source>
</evidence>
<dbReference type="InterPro" id="IPR015422">
    <property type="entry name" value="PyrdxlP-dep_Trfase_small"/>
</dbReference>
<evidence type="ECO:0000313" key="10">
    <source>
        <dbReference type="EMBL" id="GGF90423.1"/>
    </source>
</evidence>
<dbReference type="GO" id="GO:0030170">
    <property type="term" value="F:pyridoxal phosphate binding"/>
    <property type="evidence" value="ECO:0007669"/>
    <property type="project" value="UniProtKB-UniRule"/>
</dbReference>
<evidence type="ECO:0000256" key="7">
    <source>
        <dbReference type="RuleBase" id="RU004504"/>
    </source>
</evidence>
<name>A0A8J2Z2E6_9GAMM</name>
<dbReference type="OrthoDB" id="9808002at2"/>
<dbReference type="InterPro" id="IPR000192">
    <property type="entry name" value="Aminotrans_V_dom"/>
</dbReference>
<dbReference type="SUPFAM" id="SSF53383">
    <property type="entry name" value="PLP-dependent transferases"/>
    <property type="match status" value="1"/>
</dbReference>
<comment type="catalytic activity">
    <reaction evidence="6 8">
        <text>(sulfur carrier)-H + L-cysteine = (sulfur carrier)-SH + L-alanine</text>
        <dbReference type="Rhea" id="RHEA:43892"/>
        <dbReference type="Rhea" id="RHEA-COMP:14737"/>
        <dbReference type="Rhea" id="RHEA-COMP:14739"/>
        <dbReference type="ChEBI" id="CHEBI:29917"/>
        <dbReference type="ChEBI" id="CHEBI:35235"/>
        <dbReference type="ChEBI" id="CHEBI:57972"/>
        <dbReference type="ChEBI" id="CHEBI:64428"/>
        <dbReference type="EC" id="2.8.1.7"/>
    </reaction>
</comment>
<organism evidence="10 11">
    <name type="scientific">Cysteiniphilum litorale</name>
    <dbReference type="NCBI Taxonomy" id="2056700"/>
    <lineage>
        <taxon>Bacteria</taxon>
        <taxon>Pseudomonadati</taxon>
        <taxon>Pseudomonadota</taxon>
        <taxon>Gammaproteobacteria</taxon>
        <taxon>Thiotrichales</taxon>
        <taxon>Fastidiosibacteraceae</taxon>
        <taxon>Cysteiniphilum</taxon>
    </lineage>
</organism>
<keyword evidence="5 8" id="KW-0663">Pyridoxal phosphate</keyword>
<dbReference type="PROSITE" id="PS00595">
    <property type="entry name" value="AA_TRANSFER_CLASS_5"/>
    <property type="match status" value="1"/>
</dbReference>
<protein>
    <recommendedName>
        <fullName evidence="8">Cysteine desulfurase</fullName>
        <ecNumber evidence="8">2.8.1.7</ecNumber>
    </recommendedName>
</protein>
<evidence type="ECO:0000256" key="1">
    <source>
        <dbReference type="ARBA" id="ARBA00001933"/>
    </source>
</evidence>
<dbReference type="InterPro" id="IPR015421">
    <property type="entry name" value="PyrdxlP-dep_Trfase_major"/>
</dbReference>
<evidence type="ECO:0000256" key="3">
    <source>
        <dbReference type="ARBA" id="ARBA00010447"/>
    </source>
</evidence>
<reference evidence="10" key="1">
    <citation type="journal article" date="2014" name="Int. J. Syst. Evol. Microbiol.">
        <title>Complete genome sequence of Corynebacterium casei LMG S-19264T (=DSM 44701T), isolated from a smear-ripened cheese.</title>
        <authorList>
            <consortium name="US DOE Joint Genome Institute (JGI-PGF)"/>
            <person name="Walter F."/>
            <person name="Albersmeier A."/>
            <person name="Kalinowski J."/>
            <person name="Ruckert C."/>
        </authorList>
    </citation>
    <scope>NUCLEOTIDE SEQUENCE</scope>
    <source>
        <strain evidence="10">CGMCC 1.15758</strain>
    </source>
</reference>
<dbReference type="NCBIfam" id="TIGR01979">
    <property type="entry name" value="sufS"/>
    <property type="match status" value="1"/>
</dbReference>
<evidence type="ECO:0000313" key="11">
    <source>
        <dbReference type="Proteomes" id="UP000636949"/>
    </source>
</evidence>
<dbReference type="InterPro" id="IPR010970">
    <property type="entry name" value="Cys_dSase_SufS"/>
</dbReference>
<dbReference type="Pfam" id="PF00266">
    <property type="entry name" value="Aminotran_5"/>
    <property type="match status" value="1"/>
</dbReference>
<dbReference type="InterPro" id="IPR020578">
    <property type="entry name" value="Aminotrans_V_PyrdxlP_BS"/>
</dbReference>
<accession>A0A8J2Z2E6</accession>
<reference evidence="10" key="2">
    <citation type="submission" date="2020-09" db="EMBL/GenBank/DDBJ databases">
        <authorList>
            <person name="Sun Q."/>
            <person name="Zhou Y."/>
        </authorList>
    </citation>
    <scope>NUCLEOTIDE SEQUENCE</scope>
    <source>
        <strain evidence="10">CGMCC 1.15758</strain>
    </source>
</reference>
<dbReference type="EC" id="2.8.1.7" evidence="8"/>
<dbReference type="PIRSF" id="PIRSF005572">
    <property type="entry name" value="NifS"/>
    <property type="match status" value="1"/>
</dbReference>
<dbReference type="RefSeq" id="WP_117001568.1">
    <property type="nucleotide sequence ID" value="NZ_BMJS01000003.1"/>
</dbReference>
<comment type="cofactor">
    <cofactor evidence="1 7">
        <name>pyridoxal 5'-phosphate</name>
        <dbReference type="ChEBI" id="CHEBI:597326"/>
    </cofactor>
</comment>
<dbReference type="CDD" id="cd06453">
    <property type="entry name" value="SufS_like"/>
    <property type="match status" value="1"/>
</dbReference>
<dbReference type="InterPro" id="IPR015424">
    <property type="entry name" value="PyrdxlP-dep_Trfase"/>
</dbReference>
<sequence>MLDIQKIRQDFPFLKQTIHGKPVVFLDTGASAQKPNIVIDAVKDSYTNDYANVHRGVYYLSDQATEKYEGTRKIVQHFIGAQKMEEIIFTKGTTESINLVASSLLDQYFNVGDEIIITEMEHHANIVPWQLMSKHKPLTIKYIPVTDKGELDLSVLPTLLTDKTKLISLTHCSNVLGTINPIKEIIQSIRKTHPDVAIVVDGAQSVVHQKIDVVDLDCDFFAFSSHKLYGTTGVGVLYAKEKWHQLMSPYQGGGDMIKLVTMSETTFADPPYKFEAGTPDIIGVIGLSKAIEYVQSIGLCKIKAHEETLLHYATEKLQTISGLRILGQSTHKASVITFVIDRFHANDLGTLLDLSGVCVRTGHHCAQPLLQRYNVPSTVRASFGVYNTKEDVDMLVEGLHKAIKMLS</sequence>
<dbReference type="PANTHER" id="PTHR43586">
    <property type="entry name" value="CYSTEINE DESULFURASE"/>
    <property type="match status" value="1"/>
</dbReference>
<dbReference type="EMBL" id="BMJS01000003">
    <property type="protein sequence ID" value="GGF90423.1"/>
    <property type="molecule type" value="Genomic_DNA"/>
</dbReference>
<feature type="domain" description="Aminotransferase class V" evidence="9">
    <location>
        <begin position="24"/>
        <end position="395"/>
    </location>
</feature>
<evidence type="ECO:0000256" key="6">
    <source>
        <dbReference type="ARBA" id="ARBA00050776"/>
    </source>
</evidence>
<dbReference type="PANTHER" id="PTHR43586:SF8">
    <property type="entry name" value="CYSTEINE DESULFURASE 1, CHLOROPLASTIC"/>
    <property type="match status" value="1"/>
</dbReference>
<dbReference type="AlphaFoldDB" id="A0A8J2Z2E6"/>